<feature type="transmembrane region" description="Helical" evidence="1">
    <location>
        <begin position="48"/>
        <end position="72"/>
    </location>
</feature>
<comment type="caution">
    <text evidence="2">The sequence shown here is derived from an EMBL/GenBank/DDBJ whole genome shotgun (WGS) entry which is preliminary data.</text>
</comment>
<proteinExistence type="predicted"/>
<keyword evidence="1" id="KW-1133">Transmembrane helix</keyword>
<accession>A0ABR4IS06</accession>
<reference evidence="2 3" key="1">
    <citation type="submission" date="2024-07" db="EMBL/GenBank/DDBJ databases">
        <title>Section-level genome sequencing and comparative genomics of Aspergillus sections Usti and Cavernicolus.</title>
        <authorList>
            <consortium name="Lawrence Berkeley National Laboratory"/>
            <person name="Nybo J.L."/>
            <person name="Vesth T.C."/>
            <person name="Theobald S."/>
            <person name="Frisvad J.C."/>
            <person name="Larsen T.O."/>
            <person name="Kjaerboelling I."/>
            <person name="Rothschild-Mancinelli K."/>
            <person name="Lyhne E.K."/>
            <person name="Kogle M.E."/>
            <person name="Barry K."/>
            <person name="Clum A."/>
            <person name="Na H."/>
            <person name="Ledsgaard L."/>
            <person name="Lin J."/>
            <person name="Lipzen A."/>
            <person name="Kuo A."/>
            <person name="Riley R."/>
            <person name="Mondo S."/>
            <person name="LaButti K."/>
            <person name="Haridas S."/>
            <person name="Pangalinan J."/>
            <person name="Salamov A.A."/>
            <person name="Simmons B.A."/>
            <person name="Magnuson J.K."/>
            <person name="Chen J."/>
            <person name="Drula E."/>
            <person name="Henrissat B."/>
            <person name="Wiebenga A."/>
            <person name="Lubbers R.J."/>
            <person name="Gomes A.C."/>
            <person name="Makela M.R."/>
            <person name="Stajich J."/>
            <person name="Grigoriev I.V."/>
            <person name="Mortensen U.H."/>
            <person name="De vries R.P."/>
            <person name="Baker S.E."/>
            <person name="Andersen M.R."/>
        </authorList>
    </citation>
    <scope>NUCLEOTIDE SEQUENCE [LARGE SCALE GENOMIC DNA]</scope>
    <source>
        <strain evidence="2 3">CBS 600.67</strain>
    </source>
</reference>
<organism evidence="2 3">
    <name type="scientific">Aspergillus cavernicola</name>
    <dbReference type="NCBI Taxonomy" id="176166"/>
    <lineage>
        <taxon>Eukaryota</taxon>
        <taxon>Fungi</taxon>
        <taxon>Dikarya</taxon>
        <taxon>Ascomycota</taxon>
        <taxon>Pezizomycotina</taxon>
        <taxon>Eurotiomycetes</taxon>
        <taxon>Eurotiomycetidae</taxon>
        <taxon>Eurotiales</taxon>
        <taxon>Aspergillaceae</taxon>
        <taxon>Aspergillus</taxon>
        <taxon>Aspergillus subgen. Nidulantes</taxon>
    </lineage>
</organism>
<feature type="transmembrane region" description="Helical" evidence="1">
    <location>
        <begin position="84"/>
        <end position="104"/>
    </location>
</feature>
<name>A0ABR4IS06_9EURO</name>
<keyword evidence="1" id="KW-0812">Transmembrane</keyword>
<gene>
    <name evidence="2" type="ORF">BDW59DRAFT_18569</name>
</gene>
<evidence type="ECO:0008006" key="4">
    <source>
        <dbReference type="Google" id="ProtNLM"/>
    </source>
</evidence>
<protein>
    <recommendedName>
        <fullName evidence="4">Transmembrane protein</fullName>
    </recommendedName>
</protein>
<evidence type="ECO:0000256" key="1">
    <source>
        <dbReference type="SAM" id="Phobius"/>
    </source>
</evidence>
<keyword evidence="3" id="KW-1185">Reference proteome</keyword>
<sequence length="113" mass="12825">MNRMNRNRYPKIRTMSETMITVTRRITVIPRISSLVSKLVLGGGGFRYGGSILAGFVSFLFFFSVFLPFFLLSDGYFCFDCWGWRYRVIILYLGVAVSVGGRLGRIGKSERGC</sequence>
<evidence type="ECO:0000313" key="2">
    <source>
        <dbReference type="EMBL" id="KAL2830557.1"/>
    </source>
</evidence>
<dbReference type="EMBL" id="JBFXLS010000012">
    <property type="protein sequence ID" value="KAL2830557.1"/>
    <property type="molecule type" value="Genomic_DNA"/>
</dbReference>
<dbReference type="Proteomes" id="UP001610335">
    <property type="component" value="Unassembled WGS sequence"/>
</dbReference>
<evidence type="ECO:0000313" key="3">
    <source>
        <dbReference type="Proteomes" id="UP001610335"/>
    </source>
</evidence>
<keyword evidence="1" id="KW-0472">Membrane</keyword>